<name>A0A370LAA6_9HYPH</name>
<dbReference type="AlphaFoldDB" id="A0A370LAA6"/>
<dbReference type="RefSeq" id="WP_114828389.1">
    <property type="nucleotide sequence ID" value="NZ_QQTO01000037.1"/>
</dbReference>
<dbReference type="GO" id="GO:0004371">
    <property type="term" value="F:glycerone kinase activity"/>
    <property type="evidence" value="ECO:0007669"/>
    <property type="project" value="InterPro"/>
</dbReference>
<evidence type="ECO:0000313" key="7">
    <source>
        <dbReference type="Proteomes" id="UP000255207"/>
    </source>
</evidence>
<evidence type="ECO:0000313" key="6">
    <source>
        <dbReference type="EMBL" id="RDJ28264.1"/>
    </source>
</evidence>
<evidence type="ECO:0000256" key="3">
    <source>
        <dbReference type="ARBA" id="ARBA00022777"/>
    </source>
</evidence>
<reference evidence="7" key="1">
    <citation type="submission" date="2018-07" db="EMBL/GenBank/DDBJ databases">
        <authorList>
            <person name="Safronova V.I."/>
            <person name="Chirak E.R."/>
            <person name="Sazanova A.L."/>
        </authorList>
    </citation>
    <scope>NUCLEOTIDE SEQUENCE [LARGE SCALE GENOMIC DNA]</scope>
    <source>
        <strain evidence="7">RCAM04685</strain>
    </source>
</reference>
<dbReference type="SUPFAM" id="SSF82549">
    <property type="entry name" value="DAK1/DegV-like"/>
    <property type="match status" value="1"/>
</dbReference>
<dbReference type="EMBL" id="QQTP01000002">
    <property type="protein sequence ID" value="RDJ28264.1"/>
    <property type="molecule type" value="Genomic_DNA"/>
</dbReference>
<keyword evidence="7" id="KW-1185">Reference proteome</keyword>
<dbReference type="GO" id="GO:0019563">
    <property type="term" value="P:glycerol catabolic process"/>
    <property type="evidence" value="ECO:0007669"/>
    <property type="project" value="TreeGrafter"/>
</dbReference>
<dbReference type="InterPro" id="IPR050861">
    <property type="entry name" value="Dihydroxyacetone_Kinase"/>
</dbReference>
<dbReference type="GO" id="GO:0005524">
    <property type="term" value="F:ATP binding"/>
    <property type="evidence" value="ECO:0007669"/>
    <property type="project" value="UniProtKB-KW"/>
</dbReference>
<proteinExistence type="predicted"/>
<dbReference type="GO" id="GO:0005829">
    <property type="term" value="C:cytosol"/>
    <property type="evidence" value="ECO:0007669"/>
    <property type="project" value="TreeGrafter"/>
</dbReference>
<keyword evidence="2" id="KW-0547">Nucleotide-binding</keyword>
<dbReference type="PROSITE" id="PS51481">
    <property type="entry name" value="DHAK"/>
    <property type="match status" value="1"/>
</dbReference>
<organism evidence="6 7">
    <name type="scientific">Bosea caraganae</name>
    <dbReference type="NCBI Taxonomy" id="2763117"/>
    <lineage>
        <taxon>Bacteria</taxon>
        <taxon>Pseudomonadati</taxon>
        <taxon>Pseudomonadota</taxon>
        <taxon>Alphaproteobacteria</taxon>
        <taxon>Hyphomicrobiales</taxon>
        <taxon>Boseaceae</taxon>
        <taxon>Bosea</taxon>
    </lineage>
</organism>
<dbReference type="FunFam" id="3.40.50.10440:FF:000001">
    <property type="entry name" value="Dihydroxyacetone kinase, DhaK subunit"/>
    <property type="match status" value="1"/>
</dbReference>
<protein>
    <submittedName>
        <fullName evidence="6">Dihydroxyacetone kinase</fullName>
    </submittedName>
</protein>
<dbReference type="PANTHER" id="PTHR28629">
    <property type="entry name" value="TRIOKINASE/FMN CYCLASE"/>
    <property type="match status" value="1"/>
</dbReference>
<dbReference type="FunFam" id="3.30.1180.20:FF:000001">
    <property type="entry name" value="Dihydroxyacetone kinase 1"/>
    <property type="match status" value="1"/>
</dbReference>
<dbReference type="InterPro" id="IPR004006">
    <property type="entry name" value="DhaK_dom"/>
</dbReference>
<dbReference type="Gene3D" id="3.40.50.10440">
    <property type="entry name" value="Dihydroxyacetone kinase, domain 1"/>
    <property type="match status" value="1"/>
</dbReference>
<dbReference type="Gene3D" id="3.30.1180.20">
    <property type="entry name" value="Dihydroxyacetone kinase, domain 2"/>
    <property type="match status" value="1"/>
</dbReference>
<evidence type="ECO:0000256" key="2">
    <source>
        <dbReference type="ARBA" id="ARBA00022741"/>
    </source>
</evidence>
<accession>A0A370LAA6</accession>
<gene>
    <name evidence="6" type="ORF">DWE98_06695</name>
</gene>
<dbReference type="PANTHER" id="PTHR28629:SF4">
    <property type="entry name" value="TRIOKINASE_FMN CYCLASE"/>
    <property type="match status" value="1"/>
</dbReference>
<feature type="domain" description="DhaK" evidence="5">
    <location>
        <begin position="7"/>
        <end position="329"/>
    </location>
</feature>
<dbReference type="Proteomes" id="UP000255207">
    <property type="component" value="Unassembled WGS sequence"/>
</dbReference>
<keyword evidence="3 6" id="KW-0418">Kinase</keyword>
<comment type="caution">
    <text evidence="6">The sequence shown here is derived from an EMBL/GenBank/DDBJ whole genome shotgun (WGS) entry which is preliminary data.</text>
</comment>
<evidence type="ECO:0000256" key="4">
    <source>
        <dbReference type="ARBA" id="ARBA00022840"/>
    </source>
</evidence>
<keyword evidence="4" id="KW-0067">ATP-binding</keyword>
<evidence type="ECO:0000259" key="5">
    <source>
        <dbReference type="PROSITE" id="PS51481"/>
    </source>
</evidence>
<evidence type="ECO:0000256" key="1">
    <source>
        <dbReference type="ARBA" id="ARBA00022679"/>
    </source>
</evidence>
<dbReference type="Pfam" id="PF02733">
    <property type="entry name" value="Dak1"/>
    <property type="match status" value="1"/>
</dbReference>
<sequence length="332" mass="35137">MKKLMNAPADFVDEMLDGLTAAYPASFVRDGESRRVIRRAEGARQGKVGVVSGGGSGHLPLFTGYVGKGLLDSCSIGNVFEGPTVDSCIEAIKLADGGKGVLRLYGNYGGDRMNFDMAGEFLEDEIKTTTVLGTDDIASAGPNEMGKRRGVAGIIYAYKAAGAKAEDGASLEAVTEIAQRTVDATRTIGVALNPCLVPGAAQPSFTIGEDEIEMGMGIHGEPGIWRDKLKPADEVADEMVKRLLDDAPKGRGSRVSVLVNSLGATPLEELLIVYRRVASQLSAAGTQIVLPLVGHYATSMEMAGLSISLCFLDEEIEALLRKPAESPFWRVA</sequence>
<dbReference type="OrthoDB" id="9806345at2"/>
<keyword evidence="1" id="KW-0808">Transferase</keyword>